<keyword evidence="2" id="KW-1185">Reference proteome</keyword>
<reference evidence="1 2" key="1">
    <citation type="submission" date="2023-07" db="EMBL/GenBank/DDBJ databases">
        <title>Genome content predicts the carbon catabolic preferences of heterotrophic bacteria.</title>
        <authorList>
            <person name="Gralka M."/>
        </authorList>
    </citation>
    <scope>NUCLEOTIDE SEQUENCE [LARGE SCALE GENOMIC DNA]</scope>
    <source>
        <strain evidence="1 2">4G03</strain>
    </source>
</reference>
<dbReference type="Proteomes" id="UP001242342">
    <property type="component" value="Unassembled WGS sequence"/>
</dbReference>
<gene>
    <name evidence="1" type="ORF">Q8W23_01525</name>
</gene>
<name>A0ABT9F0D1_9FLAO</name>
<dbReference type="RefSeq" id="WP_141554035.1">
    <property type="nucleotide sequence ID" value="NZ_JAUYVU010000001.1"/>
</dbReference>
<protein>
    <recommendedName>
        <fullName evidence="3">RteC protein</fullName>
    </recommendedName>
</protein>
<organism evidence="1 2">
    <name type="scientific">Tenacibaculum discolor</name>
    <dbReference type="NCBI Taxonomy" id="361581"/>
    <lineage>
        <taxon>Bacteria</taxon>
        <taxon>Pseudomonadati</taxon>
        <taxon>Bacteroidota</taxon>
        <taxon>Flavobacteriia</taxon>
        <taxon>Flavobacteriales</taxon>
        <taxon>Flavobacteriaceae</taxon>
        <taxon>Tenacibaculum</taxon>
    </lineage>
</organism>
<evidence type="ECO:0008006" key="3">
    <source>
        <dbReference type="Google" id="ProtNLM"/>
    </source>
</evidence>
<accession>A0ABT9F0D1</accession>
<dbReference type="EMBL" id="JAUYVU010000001">
    <property type="protein sequence ID" value="MDP2540147.1"/>
    <property type="molecule type" value="Genomic_DNA"/>
</dbReference>
<evidence type="ECO:0000313" key="2">
    <source>
        <dbReference type="Proteomes" id="UP001242342"/>
    </source>
</evidence>
<comment type="caution">
    <text evidence="1">The sequence shown here is derived from an EMBL/GenBank/DDBJ whole genome shotgun (WGS) entry which is preliminary data.</text>
</comment>
<sequence>MVKEICDCLDNKKGELTVKYFKKCKKKVFRKNKAIINLLVISRRKKVPNLLQKLAAGFGVENELLINLFKSCKRFEEFAVKRKAKILNQEFIDKTSHIICEKIEGNKTKYYNFWEASSCVDEYFYENVDSVVRLLNFKFYNKKQTPQESDSFMKFLISSVRKKLRKECQYFKQLEDDIIKNKQE</sequence>
<evidence type="ECO:0000313" key="1">
    <source>
        <dbReference type="EMBL" id="MDP2540147.1"/>
    </source>
</evidence>
<proteinExistence type="predicted"/>